<dbReference type="STRING" id="112248.SAMN05444392_10223"/>
<name>A0A1M4UTN3_9BACL</name>
<dbReference type="SUPFAM" id="SSF54637">
    <property type="entry name" value="Thioesterase/thiol ester dehydrase-isomerase"/>
    <property type="match status" value="1"/>
</dbReference>
<dbReference type="GO" id="GO:0045892">
    <property type="term" value="P:negative regulation of DNA-templated transcription"/>
    <property type="evidence" value="ECO:0007669"/>
    <property type="project" value="InterPro"/>
</dbReference>
<dbReference type="Pfam" id="PF03061">
    <property type="entry name" value="4HBT"/>
    <property type="match status" value="1"/>
</dbReference>
<dbReference type="NCBIfam" id="NF003359">
    <property type="entry name" value="PRK04424.1"/>
    <property type="match status" value="1"/>
</dbReference>
<feature type="domain" description="Thioesterase" evidence="9">
    <location>
        <begin position="104"/>
        <end position="157"/>
    </location>
</feature>
<dbReference type="Proteomes" id="UP000184476">
    <property type="component" value="Unassembled WGS sequence"/>
</dbReference>
<evidence type="ECO:0000313" key="11">
    <source>
        <dbReference type="Proteomes" id="UP000184476"/>
    </source>
</evidence>
<dbReference type="EMBL" id="FQVL01000002">
    <property type="protein sequence ID" value="SHE60111.1"/>
    <property type="molecule type" value="Genomic_DNA"/>
</dbReference>
<accession>A0A1M4UTN3</accession>
<evidence type="ECO:0000256" key="1">
    <source>
        <dbReference type="ARBA" id="ARBA00022491"/>
    </source>
</evidence>
<dbReference type="InterPro" id="IPR006683">
    <property type="entry name" value="Thioestr_dom"/>
</dbReference>
<dbReference type="Gene3D" id="1.10.10.10">
    <property type="entry name" value="Winged helix-like DNA-binding domain superfamily/Winged helix DNA-binding domain"/>
    <property type="match status" value="1"/>
</dbReference>
<gene>
    <name evidence="10" type="ORF">SAMN05444392_10223</name>
</gene>
<dbReference type="CDD" id="cd03440">
    <property type="entry name" value="hot_dog"/>
    <property type="match status" value="1"/>
</dbReference>
<evidence type="ECO:0000256" key="4">
    <source>
        <dbReference type="ARBA" id="ARBA00023015"/>
    </source>
</evidence>
<evidence type="ECO:0000256" key="3">
    <source>
        <dbReference type="ARBA" id="ARBA00022832"/>
    </source>
</evidence>
<evidence type="ECO:0000259" key="9">
    <source>
        <dbReference type="Pfam" id="PF03061"/>
    </source>
</evidence>
<evidence type="ECO:0000256" key="7">
    <source>
        <dbReference type="ARBA" id="ARBA00023160"/>
    </source>
</evidence>
<keyword evidence="5" id="KW-0443">Lipid metabolism</keyword>
<keyword evidence="7" id="KW-0275">Fatty acid biosynthesis</keyword>
<keyword evidence="3" id="KW-0276">Fatty acid metabolism</keyword>
<dbReference type="InterPro" id="IPR017275">
    <property type="entry name" value="Transcription_factor_FapR"/>
</dbReference>
<dbReference type="GO" id="GO:0003700">
    <property type="term" value="F:DNA-binding transcription factor activity"/>
    <property type="evidence" value="ECO:0007669"/>
    <property type="project" value="InterPro"/>
</dbReference>
<evidence type="ECO:0000256" key="5">
    <source>
        <dbReference type="ARBA" id="ARBA00023098"/>
    </source>
</evidence>
<keyword evidence="11" id="KW-1185">Reference proteome</keyword>
<dbReference type="GO" id="GO:0006633">
    <property type="term" value="P:fatty acid biosynthetic process"/>
    <property type="evidence" value="ECO:0007669"/>
    <property type="project" value="UniProtKB-KW"/>
</dbReference>
<keyword evidence="6" id="KW-0238">DNA-binding</keyword>
<evidence type="ECO:0000256" key="8">
    <source>
        <dbReference type="ARBA" id="ARBA00023163"/>
    </source>
</evidence>
<dbReference type="GO" id="GO:0045717">
    <property type="term" value="P:negative regulation of fatty acid biosynthetic process"/>
    <property type="evidence" value="ECO:0007669"/>
    <property type="project" value="InterPro"/>
</dbReference>
<dbReference type="Gene3D" id="3.10.129.10">
    <property type="entry name" value="Hotdog Thioesterase"/>
    <property type="match status" value="1"/>
</dbReference>
<keyword evidence="8" id="KW-0804">Transcription</keyword>
<dbReference type="InterPro" id="IPR029069">
    <property type="entry name" value="HotDog_dom_sf"/>
</dbReference>
<keyword evidence="1" id="KW-0678">Repressor</keyword>
<protein>
    <submittedName>
        <fullName evidence="10">Acyl-coenzyme A thioesterase PaaI, contains HGG motif</fullName>
    </submittedName>
</protein>
<evidence type="ECO:0000256" key="6">
    <source>
        <dbReference type="ARBA" id="ARBA00023125"/>
    </source>
</evidence>
<sequence>MRMSKQERQRQLILAFKEDPFLTDEEMAKRCLVSVQTIRLDRMELGIPEYRERIKHMAEGNFDRVRSLSPDEVIGEMIDLQWDRSGISLLEIRQEHVFSRTKIARGHYLFAQANSLAVAIVDAEIALTRSANIRFVRPVHLGERCIAQAKVIEQKSASRLQIQVMTKVSGEIVFQGIFDVYRLEENERT</sequence>
<dbReference type="AlphaFoldDB" id="A0A1M4UTN3"/>
<reference evidence="10 11" key="1">
    <citation type="submission" date="2016-11" db="EMBL/GenBank/DDBJ databases">
        <authorList>
            <person name="Jaros S."/>
            <person name="Januszkiewicz K."/>
            <person name="Wedrychowicz H."/>
        </authorList>
    </citation>
    <scope>NUCLEOTIDE SEQUENCE [LARGE SCALE GENOMIC DNA]</scope>
    <source>
        <strain evidence="10 11">DSM 44666</strain>
    </source>
</reference>
<organism evidence="10 11">
    <name type="scientific">Seinonella peptonophila</name>
    <dbReference type="NCBI Taxonomy" id="112248"/>
    <lineage>
        <taxon>Bacteria</taxon>
        <taxon>Bacillati</taxon>
        <taxon>Bacillota</taxon>
        <taxon>Bacilli</taxon>
        <taxon>Bacillales</taxon>
        <taxon>Thermoactinomycetaceae</taxon>
        <taxon>Seinonella</taxon>
    </lineage>
</organism>
<dbReference type="PIRSF" id="PIRSF037733">
    <property type="entry name" value="Transcription_factor_FapR"/>
    <property type="match status" value="1"/>
</dbReference>
<evidence type="ECO:0000313" key="10">
    <source>
        <dbReference type="EMBL" id="SHE60111.1"/>
    </source>
</evidence>
<dbReference type="InterPro" id="IPR036388">
    <property type="entry name" value="WH-like_DNA-bd_sf"/>
</dbReference>
<keyword evidence="4" id="KW-0805">Transcription regulation</keyword>
<proteinExistence type="predicted"/>
<evidence type="ECO:0000256" key="2">
    <source>
        <dbReference type="ARBA" id="ARBA00022516"/>
    </source>
</evidence>
<keyword evidence="2" id="KW-0444">Lipid biosynthesis</keyword>
<dbReference type="GO" id="GO:0003677">
    <property type="term" value="F:DNA binding"/>
    <property type="evidence" value="ECO:0007669"/>
    <property type="project" value="UniProtKB-KW"/>
</dbReference>